<evidence type="ECO:0000256" key="4">
    <source>
        <dbReference type="ARBA" id="ARBA00022519"/>
    </source>
</evidence>
<dbReference type="InterPro" id="IPR045584">
    <property type="entry name" value="Pilin-like"/>
</dbReference>
<keyword evidence="7" id="KW-0472">Membrane</keyword>
<dbReference type="Gene3D" id="3.10.610.10">
    <property type="entry name" value="GSPII I/J protein-like"/>
    <property type="match status" value="1"/>
</dbReference>
<organism evidence="9 10">
    <name type="scientific">Parasphingorhabdus halotolerans</name>
    <dbReference type="NCBI Taxonomy" id="2725558"/>
    <lineage>
        <taxon>Bacteria</taxon>
        <taxon>Pseudomonadati</taxon>
        <taxon>Pseudomonadota</taxon>
        <taxon>Alphaproteobacteria</taxon>
        <taxon>Sphingomonadales</taxon>
        <taxon>Sphingomonadaceae</taxon>
        <taxon>Parasphingorhabdus</taxon>
    </lineage>
</organism>
<evidence type="ECO:0000256" key="1">
    <source>
        <dbReference type="ARBA" id="ARBA00004377"/>
    </source>
</evidence>
<evidence type="ECO:0000256" key="5">
    <source>
        <dbReference type="ARBA" id="ARBA00022692"/>
    </source>
</evidence>
<keyword evidence="3" id="KW-0488">Methylation</keyword>
<dbReference type="RefSeq" id="WP_168817483.1">
    <property type="nucleotide sequence ID" value="NZ_CP051217.1"/>
</dbReference>
<keyword evidence="2" id="KW-1003">Cell membrane</keyword>
<feature type="chain" id="PRO_5026196444" evidence="8">
    <location>
        <begin position="26"/>
        <end position="184"/>
    </location>
</feature>
<keyword evidence="8" id="KW-0732">Signal</keyword>
<dbReference type="AlphaFoldDB" id="A0A6H2DIU0"/>
<proteinExistence type="predicted"/>
<evidence type="ECO:0000256" key="7">
    <source>
        <dbReference type="ARBA" id="ARBA00023136"/>
    </source>
</evidence>
<dbReference type="GO" id="GO:0005886">
    <property type="term" value="C:plasma membrane"/>
    <property type="evidence" value="ECO:0007669"/>
    <property type="project" value="UniProtKB-SubCell"/>
</dbReference>
<keyword evidence="10" id="KW-1185">Reference proteome</keyword>
<keyword evidence="5" id="KW-0812">Transmembrane</keyword>
<evidence type="ECO:0000313" key="10">
    <source>
        <dbReference type="Proteomes" id="UP000501600"/>
    </source>
</evidence>
<dbReference type="InterPro" id="IPR051621">
    <property type="entry name" value="T2SS_protein_J"/>
</dbReference>
<dbReference type="PANTHER" id="PTHR39583">
    <property type="entry name" value="TYPE II SECRETION SYSTEM PROTEIN J-RELATED"/>
    <property type="match status" value="1"/>
</dbReference>
<dbReference type="Pfam" id="PF11612">
    <property type="entry name" value="T2SSJ"/>
    <property type="match status" value="1"/>
</dbReference>
<reference evidence="9 10" key="1">
    <citation type="submission" date="2020-04" db="EMBL/GenBank/DDBJ databases">
        <title>Genome sequence for Sphingorhabdus sp. strain M1.</title>
        <authorList>
            <person name="Park S.-J."/>
        </authorList>
    </citation>
    <scope>NUCLEOTIDE SEQUENCE [LARGE SCALE GENOMIC DNA]</scope>
    <source>
        <strain evidence="9 10">JK6</strain>
    </source>
</reference>
<accession>A0A6H2DIU0</accession>
<feature type="signal peptide" evidence="8">
    <location>
        <begin position="1"/>
        <end position="25"/>
    </location>
</feature>
<evidence type="ECO:0000256" key="2">
    <source>
        <dbReference type="ARBA" id="ARBA00022475"/>
    </source>
</evidence>
<gene>
    <name evidence="9" type="primary">gspJ</name>
    <name evidence="9" type="ORF">HF685_00075</name>
</gene>
<dbReference type="NCBIfam" id="TIGR01711">
    <property type="entry name" value="gspJ"/>
    <property type="match status" value="1"/>
</dbReference>
<dbReference type="PANTHER" id="PTHR39583:SF2">
    <property type="entry name" value="TYPE II SECRETION SYSTEM PROTEIN J"/>
    <property type="match status" value="1"/>
</dbReference>
<dbReference type="SUPFAM" id="SSF54523">
    <property type="entry name" value="Pili subunits"/>
    <property type="match status" value="1"/>
</dbReference>
<evidence type="ECO:0000256" key="8">
    <source>
        <dbReference type="SAM" id="SignalP"/>
    </source>
</evidence>
<dbReference type="InterPro" id="IPR010055">
    <property type="entry name" value="T2SS_protein-GspJ"/>
</dbReference>
<protein>
    <submittedName>
        <fullName evidence="9">Type II secretion system minor pseudopilin GspJ</fullName>
    </submittedName>
</protein>
<name>A0A6H2DIU0_9SPHN</name>
<sequence>MMVALLIFSLLSVAGVALLRSAVNSDEATAQNLSEMADMQRFVSLMEADLSQALPRSYRDDDGGRMAAFETRDAPTGFLRFTRGGQSNLNDKPRSNLQRVEYRLVDGRIERLFYESTDGGAISDPAELLENVEDLQLRFRDKGGLWASDWRTERLADLPRAVELRFQQDGRSYRHLFLVGTGYL</sequence>
<dbReference type="Proteomes" id="UP000501600">
    <property type="component" value="Chromosome"/>
</dbReference>
<evidence type="ECO:0000256" key="6">
    <source>
        <dbReference type="ARBA" id="ARBA00022989"/>
    </source>
</evidence>
<comment type="subcellular location">
    <subcellularLocation>
        <location evidence="1">Cell inner membrane</location>
        <topology evidence="1">Single-pass membrane protein</topology>
    </subcellularLocation>
</comment>
<keyword evidence="4" id="KW-0997">Cell inner membrane</keyword>
<dbReference type="GO" id="GO:0015628">
    <property type="term" value="P:protein secretion by the type II secretion system"/>
    <property type="evidence" value="ECO:0007669"/>
    <property type="project" value="InterPro"/>
</dbReference>
<evidence type="ECO:0000256" key="3">
    <source>
        <dbReference type="ARBA" id="ARBA00022481"/>
    </source>
</evidence>
<dbReference type="EMBL" id="CP051217">
    <property type="protein sequence ID" value="QJB67903.1"/>
    <property type="molecule type" value="Genomic_DNA"/>
</dbReference>
<dbReference type="KEGG" id="phao:HF685_00075"/>
<dbReference type="GO" id="GO:0015627">
    <property type="term" value="C:type II protein secretion system complex"/>
    <property type="evidence" value="ECO:0007669"/>
    <property type="project" value="InterPro"/>
</dbReference>
<evidence type="ECO:0000313" key="9">
    <source>
        <dbReference type="EMBL" id="QJB67903.1"/>
    </source>
</evidence>
<keyword evidence="6" id="KW-1133">Transmembrane helix</keyword>